<keyword evidence="2" id="KW-1133">Transmembrane helix</keyword>
<dbReference type="SUPFAM" id="SSF74653">
    <property type="entry name" value="TolA/TonB C-terminal domain"/>
    <property type="match status" value="1"/>
</dbReference>
<evidence type="ECO:0008006" key="5">
    <source>
        <dbReference type="Google" id="ProtNLM"/>
    </source>
</evidence>
<feature type="compositionally biased region" description="Pro residues" evidence="1">
    <location>
        <begin position="70"/>
        <end position="80"/>
    </location>
</feature>
<organism evidence="3 4">
    <name type="scientific">Myxococcus xanthus (strain DK1622)</name>
    <dbReference type="NCBI Taxonomy" id="246197"/>
    <lineage>
        <taxon>Bacteria</taxon>
        <taxon>Pseudomonadati</taxon>
        <taxon>Myxococcota</taxon>
        <taxon>Myxococcia</taxon>
        <taxon>Myxococcales</taxon>
        <taxon>Cystobacterineae</taxon>
        <taxon>Myxococcaceae</taxon>
        <taxon>Myxococcus</taxon>
    </lineage>
</organism>
<dbReference type="EMBL" id="CP000113">
    <property type="protein sequence ID" value="ABF86422.1"/>
    <property type="molecule type" value="Genomic_DNA"/>
</dbReference>
<feature type="region of interest" description="Disordered" evidence="1">
    <location>
        <begin position="247"/>
        <end position="266"/>
    </location>
</feature>
<keyword evidence="2" id="KW-0472">Membrane</keyword>
<gene>
    <name evidence="3" type="ordered locus">MXAN_3393</name>
</gene>
<feature type="transmembrane region" description="Helical" evidence="2">
    <location>
        <begin position="23"/>
        <end position="44"/>
    </location>
</feature>
<feature type="compositionally biased region" description="Low complexity" evidence="1">
    <location>
        <begin position="115"/>
        <end position="125"/>
    </location>
</feature>
<feature type="region of interest" description="Disordered" evidence="1">
    <location>
        <begin position="66"/>
        <end position="177"/>
    </location>
</feature>
<evidence type="ECO:0000313" key="3">
    <source>
        <dbReference type="EMBL" id="ABF86422.1"/>
    </source>
</evidence>
<dbReference type="AlphaFoldDB" id="Q1D6Y3"/>
<dbReference type="Pfam" id="PF13103">
    <property type="entry name" value="TonB_2"/>
    <property type="match status" value="1"/>
</dbReference>
<evidence type="ECO:0000256" key="1">
    <source>
        <dbReference type="SAM" id="MobiDB-lite"/>
    </source>
</evidence>
<keyword evidence="4" id="KW-1185">Reference proteome</keyword>
<sequence length="431" mass="45376">MLVGRGDPVPGSVRVEMRRMRRLGGAALVSLVIHVGLLLLLGSVDPPERAPRRAVTSKPLAVDIVTTPPVLTPPPLPRQPAPSASTPRPKGKRVRKTPAGDGLVAAPSPAPPDAPDTGAAPETTASPPDAPRRPQQLHVGAESLPSFLVPGGAPLAGPRTPSGRTLRPGDPAPSREQLAAQEEAIVAGRVEEFIVDNQAQLRVANGLIDPYFSRLREALEKGLEDAPVFPGTSLVNQAGTAWASRASSFGAAGNPGDGPPPKAPTTTEQLYDLQQRAGDDSMERPRLLAQAGQELQHLATGGGSKLVVTLELTQEVDGTLRDAKLISLSGNPAYDAYVLNAIPASLAKLAAPPAGARGVRADGIHTLWAVEGRVVYLRKLKELKGQDAWYIAATSAAGILAGRFEETTGEIEVIDFRNPRFVCRSHLLRVY</sequence>
<accession>Q1D6Y3</accession>
<dbReference type="Gene3D" id="3.30.1150.10">
    <property type="match status" value="1"/>
</dbReference>
<keyword evidence="2" id="KW-0812">Transmembrane</keyword>
<proteinExistence type="predicted"/>
<dbReference type="STRING" id="246197.MXAN_3393"/>
<evidence type="ECO:0000256" key="2">
    <source>
        <dbReference type="SAM" id="Phobius"/>
    </source>
</evidence>
<dbReference type="HOGENOM" id="CLU_675995_0_0_7"/>
<dbReference type="eggNOG" id="COG0810">
    <property type="taxonomic scope" value="Bacteria"/>
</dbReference>
<name>Q1D6Y3_MYXXD</name>
<dbReference type="KEGG" id="mxa:MXAN_3393"/>
<evidence type="ECO:0000313" key="4">
    <source>
        <dbReference type="Proteomes" id="UP000002402"/>
    </source>
</evidence>
<dbReference type="EnsemblBacteria" id="ABF86422">
    <property type="protein sequence ID" value="ABF86422"/>
    <property type="gene ID" value="MXAN_3393"/>
</dbReference>
<dbReference type="Proteomes" id="UP000002402">
    <property type="component" value="Chromosome"/>
</dbReference>
<reference evidence="3 4" key="1">
    <citation type="journal article" date="2006" name="Proc. Natl. Acad. Sci. U.S.A.">
        <title>Evolution of sensory complexity recorded in a myxobacterial genome.</title>
        <authorList>
            <person name="Goldman B.S."/>
            <person name="Nierman W.C."/>
            <person name="Kaiser D."/>
            <person name="Slater S.C."/>
            <person name="Durkin A.S."/>
            <person name="Eisen J.A."/>
            <person name="Ronning C.M."/>
            <person name="Barbazuk W.B."/>
            <person name="Blanchard M."/>
            <person name="Field C."/>
            <person name="Halling C."/>
            <person name="Hinkle G."/>
            <person name="Iartchuk O."/>
            <person name="Kim H.S."/>
            <person name="Mackenzie C."/>
            <person name="Madupu R."/>
            <person name="Miller N."/>
            <person name="Shvartsbeyn A."/>
            <person name="Sullivan S.A."/>
            <person name="Vaudin M."/>
            <person name="Wiegand R."/>
            <person name="Kaplan H.B."/>
        </authorList>
    </citation>
    <scope>NUCLEOTIDE SEQUENCE [LARGE SCALE GENOMIC DNA]</scope>
    <source>
        <strain evidence="4">DK1622</strain>
    </source>
</reference>
<protein>
    <recommendedName>
        <fullName evidence="5">TonB C-terminal domain-containing protein</fullName>
    </recommendedName>
</protein>